<evidence type="ECO:0000313" key="2">
    <source>
        <dbReference type="EMBL" id="MDG0809402.1"/>
    </source>
</evidence>
<reference evidence="2" key="1">
    <citation type="submission" date="2022-10" db="EMBL/GenBank/DDBJ databases">
        <title>Comparative genomic analysis of Cohnella hashimotonis sp. nov., isolated from the International Space Station.</title>
        <authorList>
            <person name="Simpson A."/>
            <person name="Venkateswaran K."/>
        </authorList>
    </citation>
    <scope>NUCLEOTIDE SEQUENCE</scope>
    <source>
        <strain evidence="2">DSM 28161</strain>
    </source>
</reference>
<name>A0A9X4KRC9_9BACL</name>
<comment type="caution">
    <text evidence="2">The sequence shown here is derived from an EMBL/GenBank/DDBJ whole genome shotgun (WGS) entry which is preliminary data.</text>
</comment>
<dbReference type="Gene3D" id="3.40.190.10">
    <property type="entry name" value="Periplasmic binding protein-like II"/>
    <property type="match status" value="1"/>
</dbReference>
<dbReference type="EMBL" id="JAPDIA010000003">
    <property type="protein sequence ID" value="MDG0809402.1"/>
    <property type="molecule type" value="Genomic_DNA"/>
</dbReference>
<dbReference type="PROSITE" id="PS51257">
    <property type="entry name" value="PROKAR_LIPOPROTEIN"/>
    <property type="match status" value="1"/>
</dbReference>
<organism evidence="2 3">
    <name type="scientific">Cohnella rhizosphaerae</name>
    <dbReference type="NCBI Taxonomy" id="1457232"/>
    <lineage>
        <taxon>Bacteria</taxon>
        <taxon>Bacillati</taxon>
        <taxon>Bacillota</taxon>
        <taxon>Bacilli</taxon>
        <taxon>Bacillales</taxon>
        <taxon>Paenibacillaceae</taxon>
        <taxon>Cohnella</taxon>
    </lineage>
</organism>
<dbReference type="Proteomes" id="UP001153404">
    <property type="component" value="Unassembled WGS sequence"/>
</dbReference>
<proteinExistence type="predicted"/>
<keyword evidence="3" id="KW-1185">Reference proteome</keyword>
<dbReference type="SUPFAM" id="SSF53850">
    <property type="entry name" value="Periplasmic binding protein-like II"/>
    <property type="match status" value="1"/>
</dbReference>
<evidence type="ECO:0000313" key="3">
    <source>
        <dbReference type="Proteomes" id="UP001153404"/>
    </source>
</evidence>
<feature type="region of interest" description="Disordered" evidence="1">
    <location>
        <begin position="181"/>
        <end position="203"/>
    </location>
</feature>
<protein>
    <submittedName>
        <fullName evidence="2">Uncharacterized protein</fullName>
    </submittedName>
</protein>
<gene>
    <name evidence="2" type="ORF">OMP40_08530</name>
</gene>
<dbReference type="AlphaFoldDB" id="A0A9X4KRC9"/>
<dbReference type="RefSeq" id="WP_277530688.1">
    <property type="nucleotide sequence ID" value="NZ_JAPDIA010000003.1"/>
</dbReference>
<accession>A0A9X4KRC9</accession>
<sequence>MTQRKRWIKGGGRRRWSLLLLGTIVALTLALQGCGNKNEEGAASSAAASSPSAAASTATSSTAAASSQAASTASAEPERHVPEVINYGYIGLNDQNQTTGAEGWGFYKGIIQEELKKYGVKEVKLAGFPNGPDQTESLISGRLDFGSLGDTPAIIARAGGREDASHRAAFYPYDRLPHCQEGRPQDFAGSEGQDDRHPEGFLHAPLRRRAAQGCGRYGL</sequence>
<evidence type="ECO:0000256" key="1">
    <source>
        <dbReference type="SAM" id="MobiDB-lite"/>
    </source>
</evidence>